<dbReference type="InterPro" id="IPR000675">
    <property type="entry name" value="Cutinase/axe"/>
</dbReference>
<feature type="signal peptide" evidence="3">
    <location>
        <begin position="1"/>
        <end position="17"/>
    </location>
</feature>
<keyword evidence="3" id="KW-0732">Signal</keyword>
<accession>A0A2T4HCH7</accession>
<dbReference type="SMART" id="SM01110">
    <property type="entry name" value="Cutinase"/>
    <property type="match status" value="2"/>
</dbReference>
<dbReference type="Proteomes" id="UP000241587">
    <property type="component" value="Unassembled WGS sequence"/>
</dbReference>
<evidence type="ECO:0000256" key="2">
    <source>
        <dbReference type="ARBA" id="ARBA00023157"/>
    </source>
</evidence>
<dbReference type="Gene3D" id="3.40.50.1820">
    <property type="entry name" value="alpha/beta hydrolase"/>
    <property type="match status" value="2"/>
</dbReference>
<evidence type="ECO:0008006" key="6">
    <source>
        <dbReference type="Google" id="ProtNLM"/>
    </source>
</evidence>
<feature type="chain" id="PRO_5015724673" description="Acetylxylan esterase 2" evidence="3">
    <location>
        <begin position="18"/>
        <end position="466"/>
    </location>
</feature>
<evidence type="ECO:0000256" key="1">
    <source>
        <dbReference type="ARBA" id="ARBA00022801"/>
    </source>
</evidence>
<keyword evidence="1" id="KW-0378">Hydrolase</keyword>
<keyword evidence="5" id="KW-1185">Reference proteome</keyword>
<dbReference type="PANTHER" id="PTHR33630:SF9">
    <property type="entry name" value="CUTINASE 4"/>
    <property type="match status" value="1"/>
</dbReference>
<gene>
    <name evidence="4" type="ORF">FCULG_00003434</name>
</gene>
<dbReference type="InterPro" id="IPR029058">
    <property type="entry name" value="AB_hydrolase_fold"/>
</dbReference>
<comment type="caution">
    <text evidence="4">The sequence shown here is derived from an EMBL/GenBank/DDBJ whole genome shotgun (WGS) entry which is preliminary data.</text>
</comment>
<organism evidence="4 5">
    <name type="scientific">Fusarium culmorum</name>
    <dbReference type="NCBI Taxonomy" id="5516"/>
    <lineage>
        <taxon>Eukaryota</taxon>
        <taxon>Fungi</taxon>
        <taxon>Dikarya</taxon>
        <taxon>Ascomycota</taxon>
        <taxon>Pezizomycotina</taxon>
        <taxon>Sordariomycetes</taxon>
        <taxon>Hypocreomycetidae</taxon>
        <taxon>Hypocreales</taxon>
        <taxon>Nectriaceae</taxon>
        <taxon>Fusarium</taxon>
    </lineage>
</organism>
<dbReference type="Pfam" id="PF01083">
    <property type="entry name" value="Cutinase"/>
    <property type="match status" value="2"/>
</dbReference>
<dbReference type="GO" id="GO:0052689">
    <property type="term" value="F:carboxylic ester hydrolase activity"/>
    <property type="evidence" value="ECO:0007669"/>
    <property type="project" value="UniProtKB-ARBA"/>
</dbReference>
<keyword evidence="2" id="KW-1015">Disulfide bond</keyword>
<name>A0A2T4HCH7_FUSCU</name>
<dbReference type="AlphaFoldDB" id="A0A2T4HCH7"/>
<dbReference type="PANTHER" id="PTHR33630">
    <property type="entry name" value="CUTINASE RV1984C-RELATED-RELATED"/>
    <property type="match status" value="1"/>
</dbReference>
<dbReference type="SUPFAM" id="SSF53474">
    <property type="entry name" value="alpha/beta-Hydrolases"/>
    <property type="match status" value="2"/>
</dbReference>
<evidence type="ECO:0000313" key="5">
    <source>
        <dbReference type="Proteomes" id="UP000241587"/>
    </source>
</evidence>
<protein>
    <recommendedName>
        <fullName evidence="6">Acetylxylan esterase 2</fullName>
    </recommendedName>
</protein>
<evidence type="ECO:0000256" key="3">
    <source>
        <dbReference type="SAM" id="SignalP"/>
    </source>
</evidence>
<reference evidence="4 5" key="1">
    <citation type="submission" date="2018-02" db="EMBL/GenBank/DDBJ databases">
        <title>Fusarium culmorum secondary metabolites in fungal-bacterial-plant interactions.</title>
        <authorList>
            <person name="Schmidt R."/>
        </authorList>
    </citation>
    <scope>NUCLEOTIDE SEQUENCE [LARGE SCALE GENOMIC DNA]</scope>
    <source>
        <strain evidence="4 5">PV</strain>
    </source>
</reference>
<dbReference type="EMBL" id="PVEM01000001">
    <property type="protein sequence ID" value="PTD13508.1"/>
    <property type="molecule type" value="Genomic_DNA"/>
</dbReference>
<sequence>MFFLVNYLLLFATLVSARGCNIVTNLTCTSGAHIIVIRGSLEPQGPGIIGVVAQRISSRISNSDISSLQYPAIYDPYKPSQTEGVRALTKVLKQHATLCPKTKMIILGFSQAVRLLMGAHIAADVMCGASSVGFTATKPQPLNITNKVAAIILMGDPSTTKGQAFHVGSSKGDGIFPRQKPNGCRYVSGKPMSFCNAGDPFCEAGGRDLSTHMRYVSAHGQTATDFAPFTDTKYDANMIAFTLLLSFLVALIAAKPTTCAKGAHVIVARGSLEPQGPGAMGELAEKILKLVPGSDMESLVYPALYNEYLESQPVGVRTLTSVIQAYVKNCPKTQLVLMGYSQGAHVIMDTICGASSTGFPATLPQPSFVTDKISSVVLLGDPSLTEGQTFHVGTSVGSGMFPRNLPAGCDSIAKKTVSVCDKGDPFCEAGGKDLSVHLGYIPVWGDYVVKESVRLAKAFIKKAKAC</sequence>
<proteinExistence type="predicted"/>
<dbReference type="OrthoDB" id="6020543at2759"/>
<evidence type="ECO:0000313" key="4">
    <source>
        <dbReference type="EMBL" id="PTD13508.1"/>
    </source>
</evidence>